<evidence type="ECO:0000256" key="7">
    <source>
        <dbReference type="SAM" id="MobiDB-lite"/>
    </source>
</evidence>
<dbReference type="STRING" id="307972.A0A2G8K0B2"/>
<feature type="domain" description="RRM" evidence="8">
    <location>
        <begin position="125"/>
        <end position="201"/>
    </location>
</feature>
<evidence type="ECO:0000256" key="4">
    <source>
        <dbReference type="ARBA" id="ARBA00022884"/>
    </source>
</evidence>
<evidence type="ECO:0000256" key="3">
    <source>
        <dbReference type="ARBA" id="ARBA00022737"/>
    </source>
</evidence>
<keyword evidence="4 6" id="KW-0694">RNA-binding</keyword>
<dbReference type="AlphaFoldDB" id="A0A2G8K0B2"/>
<dbReference type="EMBL" id="MRZV01001020">
    <property type="protein sequence ID" value="PIK41430.1"/>
    <property type="molecule type" value="Genomic_DNA"/>
</dbReference>
<dbReference type="PROSITE" id="PS50102">
    <property type="entry name" value="RRM"/>
    <property type="match status" value="2"/>
</dbReference>
<evidence type="ECO:0000256" key="1">
    <source>
        <dbReference type="ARBA" id="ARBA00004123"/>
    </source>
</evidence>
<dbReference type="Gene3D" id="3.30.70.330">
    <property type="match status" value="2"/>
</dbReference>
<comment type="caution">
    <text evidence="9">The sequence shown here is derived from an EMBL/GenBank/DDBJ whole genome shotgun (WGS) entry which is preliminary data.</text>
</comment>
<reference evidence="9 10" key="1">
    <citation type="journal article" date="2017" name="PLoS Biol.">
        <title>The sea cucumber genome provides insights into morphological evolution and visceral regeneration.</title>
        <authorList>
            <person name="Zhang X."/>
            <person name="Sun L."/>
            <person name="Yuan J."/>
            <person name="Sun Y."/>
            <person name="Gao Y."/>
            <person name="Zhang L."/>
            <person name="Li S."/>
            <person name="Dai H."/>
            <person name="Hamel J.F."/>
            <person name="Liu C."/>
            <person name="Yu Y."/>
            <person name="Liu S."/>
            <person name="Lin W."/>
            <person name="Guo K."/>
            <person name="Jin S."/>
            <person name="Xu P."/>
            <person name="Storey K.B."/>
            <person name="Huan P."/>
            <person name="Zhang T."/>
            <person name="Zhou Y."/>
            <person name="Zhang J."/>
            <person name="Lin C."/>
            <person name="Li X."/>
            <person name="Xing L."/>
            <person name="Huo D."/>
            <person name="Sun M."/>
            <person name="Wang L."/>
            <person name="Mercier A."/>
            <person name="Li F."/>
            <person name="Yang H."/>
            <person name="Xiang J."/>
        </authorList>
    </citation>
    <scope>NUCLEOTIDE SEQUENCE [LARGE SCALE GENOMIC DNA]</scope>
    <source>
        <strain evidence="9">Shaxun</strain>
        <tissue evidence="9">Muscle</tissue>
    </source>
</reference>
<dbReference type="InterPro" id="IPR035979">
    <property type="entry name" value="RBD_domain_sf"/>
</dbReference>
<keyword evidence="3" id="KW-0677">Repeat</keyword>
<comment type="subcellular location">
    <subcellularLocation>
        <location evidence="1">Nucleus</location>
    </subcellularLocation>
</comment>
<dbReference type="SMART" id="SM00360">
    <property type="entry name" value="RRM"/>
    <property type="match status" value="2"/>
</dbReference>
<dbReference type="GO" id="GO:0005737">
    <property type="term" value="C:cytoplasm"/>
    <property type="evidence" value="ECO:0007669"/>
    <property type="project" value="TreeGrafter"/>
</dbReference>
<evidence type="ECO:0000256" key="2">
    <source>
        <dbReference type="ARBA" id="ARBA00022664"/>
    </source>
</evidence>
<dbReference type="OrthoDB" id="1099063at2759"/>
<proteinExistence type="predicted"/>
<evidence type="ECO:0000256" key="5">
    <source>
        <dbReference type="ARBA" id="ARBA00023242"/>
    </source>
</evidence>
<dbReference type="Proteomes" id="UP000230750">
    <property type="component" value="Unassembled WGS sequence"/>
</dbReference>
<evidence type="ECO:0000313" key="9">
    <source>
        <dbReference type="EMBL" id="PIK41430.1"/>
    </source>
</evidence>
<evidence type="ECO:0000313" key="10">
    <source>
        <dbReference type="Proteomes" id="UP000230750"/>
    </source>
</evidence>
<keyword evidence="5" id="KW-0539">Nucleus</keyword>
<organism evidence="9 10">
    <name type="scientific">Stichopus japonicus</name>
    <name type="common">Sea cucumber</name>
    <dbReference type="NCBI Taxonomy" id="307972"/>
    <lineage>
        <taxon>Eukaryota</taxon>
        <taxon>Metazoa</taxon>
        <taxon>Echinodermata</taxon>
        <taxon>Eleutherozoa</taxon>
        <taxon>Echinozoa</taxon>
        <taxon>Holothuroidea</taxon>
        <taxon>Aspidochirotacea</taxon>
        <taxon>Aspidochirotida</taxon>
        <taxon>Stichopodidae</taxon>
        <taxon>Apostichopus</taxon>
    </lineage>
</organism>
<name>A0A2G8K0B2_STIJA</name>
<dbReference type="SUPFAM" id="SSF54928">
    <property type="entry name" value="RNA-binding domain, RBD"/>
    <property type="match status" value="1"/>
</dbReference>
<dbReference type="GO" id="GO:0005634">
    <property type="term" value="C:nucleus"/>
    <property type="evidence" value="ECO:0007669"/>
    <property type="project" value="UniProtKB-SubCell"/>
</dbReference>
<sequence>MSSYRRGGSSSNECRIYVGNLPPDIREKDISDVFYKYGEIANIDLKKNTHGVGPPFAFVEFKDRRDAVDAKQAKDGFDYDGYILRVEYPKSSGKGGSTRGGFSDRGSRSFSGSRPKGPPPRRSNYRCFVSGLPSTGSWQDLKDHMREAGDVCFTDVYNDGTGVVEFLRREDMDYACTELNHSKFRSHEGESGIIRVKADDPSPTRSRSRSISPKRRGGYLPILLQLQTLRSRSRSLSQKSLLFQIQFHAPGIDIGRNPSRNELQRRRPMFTEFTANTSVLKCCKKKEKEKYDFLFASKSGRILDVIMICEPTCLAQMIL</sequence>
<keyword evidence="10" id="KW-1185">Reference proteome</keyword>
<dbReference type="Pfam" id="PF00076">
    <property type="entry name" value="RRM_1"/>
    <property type="match status" value="2"/>
</dbReference>
<dbReference type="PANTHER" id="PTHR23003">
    <property type="entry name" value="RNA RECOGNITION MOTIF RRM DOMAIN CONTAINING PROTEIN"/>
    <property type="match status" value="1"/>
</dbReference>
<feature type="region of interest" description="Disordered" evidence="7">
    <location>
        <begin position="90"/>
        <end position="126"/>
    </location>
</feature>
<dbReference type="InterPro" id="IPR050374">
    <property type="entry name" value="RRT5_SRSF_SR"/>
</dbReference>
<evidence type="ECO:0000259" key="8">
    <source>
        <dbReference type="PROSITE" id="PS50102"/>
    </source>
</evidence>
<dbReference type="PANTHER" id="PTHR23003:SF62">
    <property type="entry name" value="SERINE_ARGININE (SR)-TYPE SHUTTLING MRNA BINDING PROTEIN NPL3"/>
    <property type="match status" value="1"/>
</dbReference>
<protein>
    <submittedName>
        <fullName evidence="9">Arginine/serine-rich splicing factor</fullName>
    </submittedName>
</protein>
<accession>A0A2G8K0B2</accession>
<keyword evidence="2" id="KW-0507">mRNA processing</keyword>
<feature type="domain" description="RRM" evidence="8">
    <location>
        <begin position="14"/>
        <end position="91"/>
    </location>
</feature>
<gene>
    <name evidence="9" type="ORF">BSL78_21728</name>
</gene>
<dbReference type="InterPro" id="IPR012677">
    <property type="entry name" value="Nucleotide-bd_a/b_plait_sf"/>
</dbReference>
<dbReference type="GO" id="GO:0006397">
    <property type="term" value="P:mRNA processing"/>
    <property type="evidence" value="ECO:0007669"/>
    <property type="project" value="UniProtKB-KW"/>
</dbReference>
<dbReference type="InterPro" id="IPR000504">
    <property type="entry name" value="RRM_dom"/>
</dbReference>
<evidence type="ECO:0000256" key="6">
    <source>
        <dbReference type="PROSITE-ProRule" id="PRU00176"/>
    </source>
</evidence>
<dbReference type="GO" id="GO:0003729">
    <property type="term" value="F:mRNA binding"/>
    <property type="evidence" value="ECO:0007669"/>
    <property type="project" value="TreeGrafter"/>
</dbReference>